<proteinExistence type="predicted"/>
<dbReference type="AlphaFoldDB" id="A0A7W8ZAK3"/>
<dbReference type="EMBL" id="JACHBR010000002">
    <property type="protein sequence ID" value="MBB5630452.1"/>
    <property type="molecule type" value="Genomic_DNA"/>
</dbReference>
<sequence length="934" mass="100754">MSIDSSSGAVLPKGWQAFAAKPDDPTAKAVAQALETMSPSAALGSAQLIADTLAKRPAHERSTMSRLIMSRLMGDLARGFMRATAAVPLVPPAPEKRVPQHENVLHSLDLLPPEKLGGLPKETPGGRDRLTFEALDLAAAGQVTVDLVELERRTDDVRDFSSVGHLLEVLETVNAIGGKTTYSKRRRAELGLTAVAGTSQDHLVEQIGFRAAKTQRSDKGGLSPQNELAASYWRTNFRDVAKDFLNKLPLTVELGKGDILVNSPRVLRKLEMMVATDVLAGLTVTPLAGRSGVSVLSGTGKYDDIEWDMILEELGATPSAYQLYELMDTGKNPPKTDFTVDTRADLVELITGSPFSRLQEIARGRSGLAPVCAMIEHLVLGLTGDLGPKRFDTLTANAMGSLSRLVDIVVQNDGNPSVAMRAVDLMVDEIGLVLAAAQNYTWTDYRQTMRDILLERAPSIAPLTGERIRLDSHHMSSGMDALGTALWIALSSRDHGQVSRPTEKIDYFETGLLLGKLKKGQMVTPRDDVLIAALNPSTPFDAPSAEGLVSAVLKALESRKKGDAPFALILDSTIEVALKPRDGRTQLDVVLGGLKEAIAGGGLEVFLCKSFQKYASFGTGKVAAGDLTMLSMTGNLASAFARSEALLQDLALDLARLDEAQLVVHMLKHGHRDELALMRSASANAKFVDEFCWPIDREDRRQGSSYVDGIPLILRSTPTGSVDKLFENLVMIDRRDSFSFLRTSYVGGIPGPYARVNTGHESKETMVECFYALGHLSAGTPPGAQEPSKTQVRLDALQLSAVQEHLEALRLVPETGPAGIVRYRDSIVASYCAFAVQNVRPKGSVAPLLIAFFAEPAGRVTIETQRYLAGELFALVQTKPIESDPTVLAALCRAAVILPTWSFASIAGKLKLDQTGDSDDAKRLRRLVARALGL</sequence>
<dbReference type="Proteomes" id="UP000588112">
    <property type="component" value="Unassembled WGS sequence"/>
</dbReference>
<gene>
    <name evidence="1" type="ORF">BJ981_006216</name>
</gene>
<name>A0A7W8ZAK3_9ACTN</name>
<comment type="caution">
    <text evidence="1">The sequence shown here is derived from an EMBL/GenBank/DDBJ whole genome shotgun (WGS) entry which is preliminary data.</text>
</comment>
<accession>A0A7W8ZAK3</accession>
<reference evidence="1 2" key="1">
    <citation type="submission" date="2020-08" db="EMBL/GenBank/DDBJ databases">
        <title>Sequencing the genomes of 1000 actinobacteria strains.</title>
        <authorList>
            <person name="Klenk H.-P."/>
        </authorList>
    </citation>
    <scope>NUCLEOTIDE SEQUENCE [LARGE SCALE GENOMIC DNA]</scope>
    <source>
        <strain evidence="1 2">DSM 45790</strain>
    </source>
</reference>
<keyword evidence="2" id="KW-1185">Reference proteome</keyword>
<evidence type="ECO:0000313" key="1">
    <source>
        <dbReference type="EMBL" id="MBB5630452.1"/>
    </source>
</evidence>
<organism evidence="1 2">
    <name type="scientific">Sphaerisporangium krabiense</name>
    <dbReference type="NCBI Taxonomy" id="763782"/>
    <lineage>
        <taxon>Bacteria</taxon>
        <taxon>Bacillati</taxon>
        <taxon>Actinomycetota</taxon>
        <taxon>Actinomycetes</taxon>
        <taxon>Streptosporangiales</taxon>
        <taxon>Streptosporangiaceae</taxon>
        <taxon>Sphaerisporangium</taxon>
    </lineage>
</organism>
<dbReference type="RefSeq" id="WP_184616905.1">
    <property type="nucleotide sequence ID" value="NZ_BOOS01000020.1"/>
</dbReference>
<evidence type="ECO:0000313" key="2">
    <source>
        <dbReference type="Proteomes" id="UP000588112"/>
    </source>
</evidence>
<protein>
    <submittedName>
        <fullName evidence="1">Uncharacterized protein</fullName>
    </submittedName>
</protein>